<dbReference type="EMBL" id="RCOR01000006">
    <property type="protein sequence ID" value="RSN70622.1"/>
    <property type="molecule type" value="Genomic_DNA"/>
</dbReference>
<dbReference type="AlphaFoldDB" id="A0A3R9QRZ3"/>
<dbReference type="InterPro" id="IPR013216">
    <property type="entry name" value="Methyltransf_11"/>
</dbReference>
<evidence type="ECO:0000259" key="3">
    <source>
        <dbReference type="Pfam" id="PF08241"/>
    </source>
</evidence>
<gene>
    <name evidence="4" type="ORF">D9Q81_01040</name>
</gene>
<dbReference type="GO" id="GO:0008175">
    <property type="term" value="F:tRNA methyltransferase activity"/>
    <property type="evidence" value="ECO:0007669"/>
    <property type="project" value="UniProtKB-ARBA"/>
</dbReference>
<dbReference type="Gene3D" id="3.40.50.150">
    <property type="entry name" value="Vaccinia Virus protein VP39"/>
    <property type="match status" value="1"/>
</dbReference>
<proteinExistence type="predicted"/>
<accession>A0A3R9QRZ3</accession>
<dbReference type="PANTHER" id="PTHR13069:SF21">
    <property type="entry name" value="ALKYLATED DNA REPAIR PROTEIN ALKB HOMOLOG 8"/>
    <property type="match status" value="1"/>
</dbReference>
<feature type="domain" description="Methyltransferase type 11" evidence="3">
    <location>
        <begin position="35"/>
        <end position="127"/>
    </location>
</feature>
<keyword evidence="1 4" id="KW-0489">Methyltransferase</keyword>
<dbReference type="InterPro" id="IPR029063">
    <property type="entry name" value="SAM-dependent_MTases_sf"/>
</dbReference>
<organism evidence="4 5">
    <name type="scientific">Candidatus Korarchaeum cryptofilum</name>
    <dbReference type="NCBI Taxonomy" id="498846"/>
    <lineage>
        <taxon>Archaea</taxon>
        <taxon>Thermoproteota</taxon>
        <taxon>Candidatus Korarchaeia</taxon>
        <taxon>Candidatus Korarchaeales</taxon>
        <taxon>Candidatus Korarchaeaceae</taxon>
        <taxon>Candidatus Korarchaeum</taxon>
    </lineage>
</organism>
<dbReference type="InterPro" id="IPR051422">
    <property type="entry name" value="AlkB_tRNA_MeTrf/Diox"/>
</dbReference>
<comment type="caution">
    <text evidence="4">The sequence shown here is derived from an EMBL/GenBank/DDBJ whole genome shotgun (WGS) entry which is preliminary data.</text>
</comment>
<protein>
    <submittedName>
        <fullName evidence="4">Class I SAM-dependent methyltransferase</fullName>
    </submittedName>
</protein>
<dbReference type="Pfam" id="PF08241">
    <property type="entry name" value="Methyltransf_11"/>
    <property type="match status" value="1"/>
</dbReference>
<dbReference type="Proteomes" id="UP000278149">
    <property type="component" value="Unassembled WGS sequence"/>
</dbReference>
<dbReference type="CDD" id="cd02440">
    <property type="entry name" value="AdoMet_MTases"/>
    <property type="match status" value="1"/>
</dbReference>
<dbReference type="GO" id="GO:0006400">
    <property type="term" value="P:tRNA modification"/>
    <property type="evidence" value="ECO:0007669"/>
    <property type="project" value="UniProtKB-ARBA"/>
</dbReference>
<keyword evidence="2 4" id="KW-0808">Transferase</keyword>
<dbReference type="GO" id="GO:0008757">
    <property type="term" value="F:S-adenosylmethionine-dependent methyltransferase activity"/>
    <property type="evidence" value="ECO:0007669"/>
    <property type="project" value="InterPro"/>
</dbReference>
<evidence type="ECO:0000313" key="5">
    <source>
        <dbReference type="Proteomes" id="UP000278149"/>
    </source>
</evidence>
<reference evidence="4 5" key="1">
    <citation type="submission" date="2018-10" db="EMBL/GenBank/DDBJ databases">
        <title>Co-occurring genomic capacity for anaerobic methane metabolism and dissimilatory sulfite reduction discovered in the Korarchaeota.</title>
        <authorList>
            <person name="Mckay L.J."/>
            <person name="Dlakic M."/>
            <person name="Fields M.W."/>
            <person name="Delmont T.O."/>
            <person name="Eren A.M."/>
            <person name="Jay Z.J."/>
            <person name="Klingelsmith K.B."/>
            <person name="Rusch D.B."/>
            <person name="Inskeep W.P."/>
        </authorList>
    </citation>
    <scope>NUCLEOTIDE SEQUENCE [LARGE SCALE GENOMIC DNA]</scope>
    <source>
        <strain evidence="4 5">WS</strain>
    </source>
</reference>
<dbReference type="RefSeq" id="WP_125740578.1">
    <property type="nucleotide sequence ID" value="NZ_RCOR01000006.1"/>
</dbReference>
<evidence type="ECO:0000313" key="4">
    <source>
        <dbReference type="EMBL" id="RSN70622.1"/>
    </source>
</evidence>
<evidence type="ECO:0000256" key="2">
    <source>
        <dbReference type="ARBA" id="ARBA00022679"/>
    </source>
</evidence>
<dbReference type="PANTHER" id="PTHR13069">
    <property type="entry name" value="ALKYLATED DNA REPAIR PROTEIN ALKB HOMOLOG 8"/>
    <property type="match status" value="1"/>
</dbReference>
<dbReference type="SUPFAM" id="SSF53335">
    <property type="entry name" value="S-adenosyl-L-methionine-dependent methyltransferases"/>
    <property type="match status" value="1"/>
</dbReference>
<sequence>MSEIARIYDEIADSYFHFRSRPWPEVELVDSGPVLDLGCGSGRNASYLMKRGFEIICADISLGMLNAASRIFSGERVQCDAAFLPFRDGSFSTVLYIATLHHLEDDLRLRSLMEVRRVLKDGGKAIISVWALFQPRFFRKFPEMFLNFIRGGDFHDVYVPWRKGGRVFMRYYHLFTRSEFLSLLRKAGFSEIKYHKRSFRSRFFAENHVAVVRK</sequence>
<evidence type="ECO:0000256" key="1">
    <source>
        <dbReference type="ARBA" id="ARBA00022603"/>
    </source>
</evidence>
<dbReference type="GO" id="GO:0032259">
    <property type="term" value="P:methylation"/>
    <property type="evidence" value="ECO:0007669"/>
    <property type="project" value="UniProtKB-KW"/>
</dbReference>
<name>A0A3R9QRZ3_9CREN</name>